<dbReference type="OrthoDB" id="952271at2759"/>
<feature type="domain" description="Coenzyme PQQ synthesis protein F-like C-terminal lobe" evidence="10">
    <location>
        <begin position="882"/>
        <end position="974"/>
    </location>
</feature>
<feature type="domain" description="Peptidase M16 N-terminal" evidence="8">
    <location>
        <begin position="38"/>
        <end position="193"/>
    </location>
</feature>
<dbReference type="InterPro" id="IPR054734">
    <property type="entry name" value="PqqF-like_C_4"/>
</dbReference>
<keyword evidence="2" id="KW-0645">Protease</keyword>
<dbReference type="FunCoup" id="Q6BQT1">
    <property type="interactions" value="47"/>
</dbReference>
<dbReference type="GO" id="GO:0005739">
    <property type="term" value="C:mitochondrion"/>
    <property type="evidence" value="ECO:0007669"/>
    <property type="project" value="TreeGrafter"/>
</dbReference>
<evidence type="ECO:0000256" key="7">
    <source>
        <dbReference type="RuleBase" id="RU004447"/>
    </source>
</evidence>
<organism evidence="11 12">
    <name type="scientific">Debaryomyces hansenii (strain ATCC 36239 / CBS 767 / BCRC 21394 / JCM 1990 / NBRC 0083 / IGC 2968)</name>
    <name type="common">Yeast</name>
    <name type="synonym">Torulaspora hansenii</name>
    <dbReference type="NCBI Taxonomy" id="284592"/>
    <lineage>
        <taxon>Eukaryota</taxon>
        <taxon>Fungi</taxon>
        <taxon>Dikarya</taxon>
        <taxon>Ascomycota</taxon>
        <taxon>Saccharomycotina</taxon>
        <taxon>Pichiomycetes</taxon>
        <taxon>Debaryomycetaceae</taxon>
        <taxon>Debaryomyces</taxon>
    </lineage>
</organism>
<keyword evidence="6" id="KW-0482">Metalloprotease</keyword>
<dbReference type="InterPro" id="IPR050626">
    <property type="entry name" value="Peptidase_M16"/>
</dbReference>
<dbReference type="GO" id="GO:0043171">
    <property type="term" value="P:peptide catabolic process"/>
    <property type="evidence" value="ECO:0007669"/>
    <property type="project" value="TreeGrafter"/>
</dbReference>
<dbReference type="RefSeq" id="XP_459439.2">
    <property type="nucleotide sequence ID" value="XM_459439.1"/>
</dbReference>
<dbReference type="AlphaFoldDB" id="Q6BQT1"/>
<sequence length="1192" mass="137146">MKDYYRSIKTYPTDFKVPLSDSNRGHRIFQLANGILTLVISDPSNEIGSASICVATGSHNDPDYIPGLAHLCEHALFMGTKEFPKPNLYHETVQAYGGLTNAFTTGEQTCFQFEVPVINGNIGNLNPKTNMEEDGDESIFDHVLRNFASFFKSPLFRENEIRNEISSVNEENICNLSSPEKIFFHALKSLSNKGHPFSRFATGNVQTLENVPKSLKLNLYSELFKFYQSYYLPEKMTLVISGPQSLNHLQRLALMNFSSIGKKSIKIKKSCETDSLKHHLSEFSILSESWRMVYREPLFKQCNISKCLFVKSDTHSRLRIIFPMKPTKSQKEYKLYQHAWMNILGDESIGSLCAYLIELEDLAFSVNSFRQSLTFQDDVLILDITLTSKGQNNISKILMSIFQYINQIILNCSYSTMGHYLSDMATIETLNFIHRESNNSPMKEAAALAEILQKDISVINPLNILKGYNDWMDEDLDYSGDYKVDPGWWRLMAAKFIAATMKTLNSANCNILILDSNPLIVNTIRCYSANSIVLNTKDHYNDFEYTVCDIDNLFINKKSLEYCSYFSFPEPNIYLAYNQKDLNSIVENISLKASNISWGFSAYRISETEPKLIDSSQFHEIWHKFDESTSKVTASCRVQSLCLDPSPSVTIGIEILVELIGNKLRHELFPGELVGYSWGLFPGLNCSPSITLTTTGLTDKFSMFLFFIIEKIQEITSNFKTLPYRQFTRAQASVRKRYEDFSKSGGVDKAMAGSIFLLEEGIWSLKQRLDALDEMNMSLLEVISLELFCELQHLNIFIQGDIKIHEAFKISRILQSLGRYEKKTNINNFQETNLSSYLLKQGKSYIYEDNDTNNGATNTILYYIQIGSRDNVFNRSISKFVAHILSIFAATELRTKRKLGYLVYSGSKLFRTTTGIYITISSGSHSPHYLNSQIEDFLYELELKLFEYSEEKFESFKTTFVESYLKHNTQKDELFQNNELYGVNPVKSSSVFPKGKMYYMHRNYFDKIVNKTYTFGGMNGEYEIDLSIIDELTKDKFFEFFKSRISIKSRKKSSLSLLLFSQEKVKSKSLKTQILEFLTEEGIPVSNNNLEDMIDEYNNNDPNFSKSGPNMNPKVKNERTKLIMYTLKKIYRSKIERFTSSNHNKYRKMKRNDIVKNLGENYISNEPYLVPTILTDWKQLHDESTLKKNICN</sequence>
<dbReference type="InParanoid" id="Q6BQT1"/>
<feature type="domain" description="Peptidase M16 C-terminal" evidence="9">
    <location>
        <begin position="221"/>
        <end position="409"/>
    </location>
</feature>
<evidence type="ECO:0000256" key="1">
    <source>
        <dbReference type="ARBA" id="ARBA00007261"/>
    </source>
</evidence>
<dbReference type="Pfam" id="PF05193">
    <property type="entry name" value="Peptidase_M16_C"/>
    <property type="match status" value="1"/>
</dbReference>
<evidence type="ECO:0000259" key="10">
    <source>
        <dbReference type="Pfam" id="PF22456"/>
    </source>
</evidence>
<evidence type="ECO:0000256" key="5">
    <source>
        <dbReference type="ARBA" id="ARBA00022833"/>
    </source>
</evidence>
<evidence type="ECO:0000259" key="9">
    <source>
        <dbReference type="Pfam" id="PF05193"/>
    </source>
</evidence>
<evidence type="ECO:0000313" key="11">
    <source>
        <dbReference type="EMBL" id="CAG87653.2"/>
    </source>
</evidence>
<proteinExistence type="inferred from homology"/>
<evidence type="ECO:0000256" key="2">
    <source>
        <dbReference type="ARBA" id="ARBA00022670"/>
    </source>
</evidence>
<dbReference type="PANTHER" id="PTHR43690">
    <property type="entry name" value="NARDILYSIN"/>
    <property type="match status" value="1"/>
</dbReference>
<dbReference type="GO" id="GO:0046872">
    <property type="term" value="F:metal ion binding"/>
    <property type="evidence" value="ECO:0007669"/>
    <property type="project" value="UniProtKB-KW"/>
</dbReference>
<reference evidence="11 12" key="1">
    <citation type="journal article" date="2004" name="Nature">
        <title>Genome evolution in yeasts.</title>
        <authorList>
            <consortium name="Genolevures"/>
            <person name="Dujon B."/>
            <person name="Sherman D."/>
            <person name="Fischer G."/>
            <person name="Durrens P."/>
            <person name="Casaregola S."/>
            <person name="Lafontaine I."/>
            <person name="de Montigny J."/>
            <person name="Marck C."/>
            <person name="Neuveglise C."/>
            <person name="Talla E."/>
            <person name="Goffard N."/>
            <person name="Frangeul L."/>
            <person name="Aigle M."/>
            <person name="Anthouard V."/>
            <person name="Babour A."/>
            <person name="Barbe V."/>
            <person name="Barnay S."/>
            <person name="Blanchin S."/>
            <person name="Beckerich J.M."/>
            <person name="Beyne E."/>
            <person name="Bleykasten C."/>
            <person name="Boisrame A."/>
            <person name="Boyer J."/>
            <person name="Cattolico L."/>
            <person name="Confanioleri F."/>
            <person name="de Daruvar A."/>
            <person name="Despons L."/>
            <person name="Fabre E."/>
            <person name="Fairhead C."/>
            <person name="Ferry-Dumazet H."/>
            <person name="Groppi A."/>
            <person name="Hantraye F."/>
            <person name="Hennequin C."/>
            <person name="Jauniaux N."/>
            <person name="Joyet P."/>
            <person name="Kachouri R."/>
            <person name="Kerrest A."/>
            <person name="Koszul R."/>
            <person name="Lemaire M."/>
            <person name="Lesur I."/>
            <person name="Ma L."/>
            <person name="Muller H."/>
            <person name="Nicaud J.M."/>
            <person name="Nikolski M."/>
            <person name="Oztas S."/>
            <person name="Ozier-Kalogeropoulos O."/>
            <person name="Pellenz S."/>
            <person name="Potier S."/>
            <person name="Richard G.F."/>
            <person name="Straub M.L."/>
            <person name="Suleau A."/>
            <person name="Swennene D."/>
            <person name="Tekaia F."/>
            <person name="Wesolowski-Louvel M."/>
            <person name="Westhof E."/>
            <person name="Wirth B."/>
            <person name="Zeniou-Meyer M."/>
            <person name="Zivanovic I."/>
            <person name="Bolotin-Fukuhara M."/>
            <person name="Thierry A."/>
            <person name="Bouchier C."/>
            <person name="Caudron B."/>
            <person name="Scarpelli C."/>
            <person name="Gaillardin C."/>
            <person name="Weissenbach J."/>
            <person name="Wincker P."/>
            <person name="Souciet J.L."/>
        </authorList>
    </citation>
    <scope>NUCLEOTIDE SEQUENCE [LARGE SCALE GENOMIC DNA]</scope>
    <source>
        <strain evidence="12">ATCC 36239 / CBS 767 / BCRC 21394 / JCM 1990 / NBRC 0083 / IGC 2968</strain>
    </source>
</reference>
<dbReference type="InterPro" id="IPR011249">
    <property type="entry name" value="Metalloenz_LuxS/M16"/>
</dbReference>
<dbReference type="Pfam" id="PF22456">
    <property type="entry name" value="PqqF-like_C_4"/>
    <property type="match status" value="1"/>
</dbReference>
<gene>
    <name evidence="11" type="ordered locus">DEHA2E02464g</name>
</gene>
<evidence type="ECO:0000256" key="6">
    <source>
        <dbReference type="ARBA" id="ARBA00023049"/>
    </source>
</evidence>
<dbReference type="OMA" id="HLCEHMI"/>
<dbReference type="PROSITE" id="PS00143">
    <property type="entry name" value="INSULINASE"/>
    <property type="match status" value="1"/>
</dbReference>
<evidence type="ECO:0000313" key="12">
    <source>
        <dbReference type="Proteomes" id="UP000000599"/>
    </source>
</evidence>
<evidence type="ECO:0000259" key="8">
    <source>
        <dbReference type="Pfam" id="PF00675"/>
    </source>
</evidence>
<evidence type="ECO:0000256" key="4">
    <source>
        <dbReference type="ARBA" id="ARBA00022801"/>
    </source>
</evidence>
<dbReference type="EMBL" id="CR382137">
    <property type="protein sequence ID" value="CAG87653.2"/>
    <property type="molecule type" value="Genomic_DNA"/>
</dbReference>
<accession>Q6BQT1</accession>
<dbReference type="GO" id="GO:0051603">
    <property type="term" value="P:proteolysis involved in protein catabolic process"/>
    <property type="evidence" value="ECO:0007669"/>
    <property type="project" value="TreeGrafter"/>
</dbReference>
<dbReference type="eggNOG" id="KOG0959">
    <property type="taxonomic scope" value="Eukaryota"/>
</dbReference>
<dbReference type="GO" id="GO:0005829">
    <property type="term" value="C:cytosol"/>
    <property type="evidence" value="ECO:0007669"/>
    <property type="project" value="TreeGrafter"/>
</dbReference>
<dbReference type="Pfam" id="PF00675">
    <property type="entry name" value="Peptidase_M16"/>
    <property type="match status" value="1"/>
</dbReference>
<dbReference type="KEGG" id="dha:DEHA2E02464g"/>
<keyword evidence="3" id="KW-0479">Metal-binding</keyword>
<protein>
    <submittedName>
        <fullName evidence="11">DEHA2E02464p</fullName>
    </submittedName>
</protein>
<keyword evidence="12" id="KW-1185">Reference proteome</keyword>
<dbReference type="Proteomes" id="UP000000599">
    <property type="component" value="Chromosome E"/>
</dbReference>
<comment type="similarity">
    <text evidence="1 7">Belongs to the peptidase M16 family.</text>
</comment>
<dbReference type="Gene3D" id="3.30.830.10">
    <property type="entry name" value="Metalloenzyme, LuxS/M16 peptidase-like"/>
    <property type="match status" value="4"/>
</dbReference>
<name>Q6BQT1_DEBHA</name>
<dbReference type="InterPro" id="IPR007863">
    <property type="entry name" value="Peptidase_M16_C"/>
</dbReference>
<dbReference type="GO" id="GO:0004222">
    <property type="term" value="F:metalloendopeptidase activity"/>
    <property type="evidence" value="ECO:0007669"/>
    <property type="project" value="InterPro"/>
</dbReference>
<keyword evidence="5" id="KW-0862">Zinc</keyword>
<dbReference type="HOGENOM" id="CLU_008088_0_0_1"/>
<dbReference type="STRING" id="284592.Q6BQT1"/>
<dbReference type="InterPro" id="IPR001431">
    <property type="entry name" value="Pept_M16_Zn_BS"/>
</dbReference>
<evidence type="ECO:0000256" key="3">
    <source>
        <dbReference type="ARBA" id="ARBA00022723"/>
    </source>
</evidence>
<keyword evidence="4" id="KW-0378">Hydrolase</keyword>
<dbReference type="InterPro" id="IPR011765">
    <property type="entry name" value="Pept_M16_N"/>
</dbReference>
<dbReference type="PANTHER" id="PTHR43690:SF18">
    <property type="entry name" value="INSULIN-DEGRADING ENZYME-RELATED"/>
    <property type="match status" value="1"/>
</dbReference>
<dbReference type="GeneID" id="2902423"/>
<dbReference type="SUPFAM" id="SSF63411">
    <property type="entry name" value="LuxS/MPP-like metallohydrolase"/>
    <property type="match status" value="4"/>
</dbReference>